<evidence type="ECO:0000313" key="1">
    <source>
        <dbReference type="EMBL" id="AFL73720.1"/>
    </source>
</evidence>
<gene>
    <name evidence="1" type="ordered locus">Thivi_1746</name>
</gene>
<protein>
    <submittedName>
        <fullName evidence="1">Uncharacterized protein</fullName>
    </submittedName>
</protein>
<name>I3Y9Q2_THIV6</name>
<dbReference type="HOGENOM" id="CLU_3367937_0_0_6"/>
<organism evidence="1 2">
    <name type="scientific">Thiocystis violascens (strain ATCC 17096 / DSM 198 / 6111)</name>
    <name type="common">Chromatium violascens</name>
    <dbReference type="NCBI Taxonomy" id="765911"/>
    <lineage>
        <taxon>Bacteria</taxon>
        <taxon>Pseudomonadati</taxon>
        <taxon>Pseudomonadota</taxon>
        <taxon>Gammaproteobacteria</taxon>
        <taxon>Chromatiales</taxon>
        <taxon>Chromatiaceae</taxon>
        <taxon>Thiocystis</taxon>
    </lineage>
</organism>
<dbReference type="AlphaFoldDB" id="I3Y9Q2"/>
<accession>I3Y9Q2</accession>
<dbReference type="STRING" id="765911.Thivi_1746"/>
<proteinExistence type="predicted"/>
<evidence type="ECO:0000313" key="2">
    <source>
        <dbReference type="Proteomes" id="UP000006062"/>
    </source>
</evidence>
<sequence>MTPTKLADDKPLAEKTGLSEADIQWIGSVRPTKRY</sequence>
<keyword evidence="2" id="KW-1185">Reference proteome</keyword>
<reference evidence="1 2" key="1">
    <citation type="submission" date="2012-06" db="EMBL/GenBank/DDBJ databases">
        <title>Complete sequence of Thiocystis violascens DSM 198.</title>
        <authorList>
            <consortium name="US DOE Joint Genome Institute"/>
            <person name="Lucas S."/>
            <person name="Han J."/>
            <person name="Lapidus A."/>
            <person name="Cheng J.-F."/>
            <person name="Goodwin L."/>
            <person name="Pitluck S."/>
            <person name="Peters L."/>
            <person name="Ovchinnikova G."/>
            <person name="Teshima H."/>
            <person name="Detter J.C."/>
            <person name="Han C."/>
            <person name="Tapia R."/>
            <person name="Land M."/>
            <person name="Hauser L."/>
            <person name="Kyrpides N."/>
            <person name="Ivanova N."/>
            <person name="Pagani I."/>
            <person name="Vogl K."/>
            <person name="Liu Z."/>
            <person name="Frigaard N.-U."/>
            <person name="Bryant D."/>
            <person name="Woyke T."/>
        </authorList>
    </citation>
    <scope>NUCLEOTIDE SEQUENCE [LARGE SCALE GENOMIC DNA]</scope>
    <source>
        <strain evidence="2">ATCC 17096 / DSM 198 / 6111</strain>
    </source>
</reference>
<dbReference type="EMBL" id="CP003154">
    <property type="protein sequence ID" value="AFL73720.1"/>
    <property type="molecule type" value="Genomic_DNA"/>
</dbReference>
<dbReference type="Proteomes" id="UP000006062">
    <property type="component" value="Chromosome"/>
</dbReference>
<dbReference type="KEGG" id="tvi:Thivi_1746"/>